<evidence type="ECO:0000313" key="3">
    <source>
        <dbReference type="Proteomes" id="UP000218334"/>
    </source>
</evidence>
<gene>
    <name evidence="2" type="ORF">ARMSODRAFT_917919</name>
</gene>
<dbReference type="AlphaFoldDB" id="A0A2H3B7U6"/>
<feature type="domain" description="F-box" evidence="1">
    <location>
        <begin position="82"/>
        <end position="134"/>
    </location>
</feature>
<dbReference type="SUPFAM" id="SSF81383">
    <property type="entry name" value="F-box domain"/>
    <property type="match status" value="1"/>
</dbReference>
<evidence type="ECO:0000313" key="2">
    <source>
        <dbReference type="EMBL" id="PBK64934.1"/>
    </source>
</evidence>
<reference evidence="3" key="1">
    <citation type="journal article" date="2017" name="Nat. Ecol. Evol.">
        <title>Genome expansion and lineage-specific genetic innovations in the forest pathogenic fungi Armillaria.</title>
        <authorList>
            <person name="Sipos G."/>
            <person name="Prasanna A.N."/>
            <person name="Walter M.C."/>
            <person name="O'Connor E."/>
            <person name="Balint B."/>
            <person name="Krizsan K."/>
            <person name="Kiss B."/>
            <person name="Hess J."/>
            <person name="Varga T."/>
            <person name="Slot J."/>
            <person name="Riley R."/>
            <person name="Boka B."/>
            <person name="Rigling D."/>
            <person name="Barry K."/>
            <person name="Lee J."/>
            <person name="Mihaltcheva S."/>
            <person name="LaButti K."/>
            <person name="Lipzen A."/>
            <person name="Waldron R."/>
            <person name="Moloney N.M."/>
            <person name="Sperisen C."/>
            <person name="Kredics L."/>
            <person name="Vagvoelgyi C."/>
            <person name="Patrignani A."/>
            <person name="Fitzpatrick D."/>
            <person name="Nagy I."/>
            <person name="Doyle S."/>
            <person name="Anderson J.B."/>
            <person name="Grigoriev I.V."/>
            <person name="Gueldener U."/>
            <person name="Muensterkoetter M."/>
            <person name="Nagy L.G."/>
        </authorList>
    </citation>
    <scope>NUCLEOTIDE SEQUENCE [LARGE SCALE GENOMIC DNA]</scope>
    <source>
        <strain evidence="3">28-4</strain>
    </source>
</reference>
<dbReference type="InterPro" id="IPR001810">
    <property type="entry name" value="F-box_dom"/>
</dbReference>
<accession>A0A2H3B7U6</accession>
<proteinExistence type="predicted"/>
<dbReference type="Proteomes" id="UP000218334">
    <property type="component" value="Unassembled WGS sequence"/>
</dbReference>
<evidence type="ECO:0000259" key="1">
    <source>
        <dbReference type="Pfam" id="PF12937"/>
    </source>
</evidence>
<organism evidence="2 3">
    <name type="scientific">Armillaria solidipes</name>
    <dbReference type="NCBI Taxonomy" id="1076256"/>
    <lineage>
        <taxon>Eukaryota</taxon>
        <taxon>Fungi</taxon>
        <taxon>Dikarya</taxon>
        <taxon>Basidiomycota</taxon>
        <taxon>Agaricomycotina</taxon>
        <taxon>Agaricomycetes</taxon>
        <taxon>Agaricomycetidae</taxon>
        <taxon>Agaricales</taxon>
        <taxon>Marasmiineae</taxon>
        <taxon>Physalacriaceae</taxon>
        <taxon>Armillaria</taxon>
    </lineage>
</organism>
<dbReference type="Pfam" id="PF12937">
    <property type="entry name" value="F-box-like"/>
    <property type="match status" value="1"/>
</dbReference>
<dbReference type="STRING" id="1076256.A0A2H3B7U6"/>
<name>A0A2H3B7U6_9AGAR</name>
<protein>
    <recommendedName>
        <fullName evidence="1">F-box domain-containing protein</fullName>
    </recommendedName>
</protein>
<dbReference type="EMBL" id="KZ293448">
    <property type="protein sequence ID" value="PBK64934.1"/>
    <property type="molecule type" value="Genomic_DNA"/>
</dbReference>
<dbReference type="InterPro" id="IPR036047">
    <property type="entry name" value="F-box-like_dom_sf"/>
</dbReference>
<keyword evidence="3" id="KW-1185">Reference proteome</keyword>
<sequence length="536" mass="60307">MDTTCANCQFDAIHPYFPSVNATELLRSGFSSFDISQASITNDITRLEHELRHIEPLFFKIRDRRDRLLQDIGCCKTLLAPIRRLPRETLLQIFDLLSSQSSDVCDGPWVLGHVCSTWRMISRSCPSLWTKILISSPYSSYTLLNEHASLSGNLPIQLTVDCDSRYGLDGLHALVPHSQRWSSLDLNISPETFFELLYSISLPLIHLSMINIAVCGEFAPPHHHRMADDNPFSSSPITEATLHRIPYSYMPINVRVLQRFRVCSYDPAEIHSIFRNSQHLIEIVITTCPPPRFLNVEPLLPITYPPVVHTSLRQLSFVLTWENAGRITKIPVTLDYITLPALNQFQILASQTQPLPGILAGTLEPIEYSRIINLVHRSGCDLTDLTFSVPVPVNSFLLPMLRQSPALEKLDIFVDADTAGDVFRVLTLAEGKVPNLKKLRITDAPCRGAVSGLLLQGDAFHAMVRSRLSGDSHLKTLRLSLKTAWSRQDLLIPIARDSPLRDLVKMKEEGLDVEFLFNLEDCLLEGEAFTLFFGSS</sequence>
<dbReference type="Gene3D" id="1.20.1280.50">
    <property type="match status" value="1"/>
</dbReference>